<dbReference type="Gene3D" id="3.90.550.10">
    <property type="entry name" value="Spore Coat Polysaccharide Biosynthesis Protein SpsA, Chain A"/>
    <property type="match status" value="1"/>
</dbReference>
<evidence type="ECO:0000256" key="2">
    <source>
        <dbReference type="ARBA" id="ARBA00022676"/>
    </source>
</evidence>
<dbReference type="PANTHER" id="PTHR43179:SF12">
    <property type="entry name" value="GALACTOFURANOSYLTRANSFERASE GLFT2"/>
    <property type="match status" value="1"/>
</dbReference>
<comment type="similarity">
    <text evidence="1">Belongs to the glycosyltransferase 2 family.</text>
</comment>
<keyword evidence="2" id="KW-0328">Glycosyltransferase</keyword>
<evidence type="ECO:0000313" key="5">
    <source>
        <dbReference type="EMBL" id="QBI00169.1"/>
    </source>
</evidence>
<evidence type="ECO:0000259" key="4">
    <source>
        <dbReference type="Pfam" id="PF00535"/>
    </source>
</evidence>
<feature type="domain" description="Glycosyltransferase 2-like" evidence="4">
    <location>
        <begin position="278"/>
        <end position="454"/>
    </location>
</feature>
<dbReference type="SUPFAM" id="SSF53448">
    <property type="entry name" value="Nucleotide-diphospho-sugar transferases"/>
    <property type="match status" value="1"/>
</dbReference>
<dbReference type="Proteomes" id="UP000292307">
    <property type="component" value="Chromosome"/>
</dbReference>
<name>A0ABX5RQJ6_9BURK</name>
<reference evidence="5 6" key="1">
    <citation type="submission" date="2019-02" db="EMBL/GenBank/DDBJ databases">
        <title>Draft Genome Sequences of Six Type Strains of the Genus Massilia.</title>
        <authorList>
            <person name="Miess H."/>
            <person name="Frediansyhah A."/>
            <person name="Gross H."/>
        </authorList>
    </citation>
    <scope>NUCLEOTIDE SEQUENCE [LARGE SCALE GENOMIC DNA]</scope>
    <source>
        <strain evidence="5 6">DSM 17472</strain>
    </source>
</reference>
<dbReference type="Pfam" id="PF00535">
    <property type="entry name" value="Glycos_transf_2"/>
    <property type="match status" value="1"/>
</dbReference>
<gene>
    <name evidence="5" type="ORF">EYF70_04380</name>
</gene>
<sequence>MPPMTSGVDDPALAPSALAPSALAPSALAPSALAPSALAHSALTPSALAHCLPRLRSDALLGRALEAFAKGNHADALVAAEYVCRRMPGKSIPAILRAKVLQTAYPFMAARAWHAAWKADACNPMLQDAMLQSWLQDGGQADIASLGPAFLPARCRTGRHASLLALLRKAGVAHTGACWREGDAIEGMVFCSVPAGAPTPRATLLLSDETRQFQFDVPADGSRFRLACPAPGAVWSVTLVQPDGKRQLLPGSPLAFYAAPAIQSRALADATEQPRSVSIVIPVYRELALVQACLNSVLASLKENATPARVVVVDDASPEPAVSAWLDKQAAAGRITLLRNACNLGFIETTNRGMREFPDHDVLLLNADTQVHGDWIDRLSRALYAQPGIAAVTPWTNNGEISSFPAMSQAAPAPDQRELAALDDAAAATAAADVELPSCCGFTMLIRRTVLDTVGMLDGTALVRGYGEEVDWCMRARAAGWRHLHVPRVFVAHAGTVSFRAEKTLRVAQNRSVVEARYPTYYAEHTAFRRDDPLATARAALRAALATSRAAGWLRKAEGAEPGAALPDIVARRPLPAVLPALRASCRRVAVWRHDMTGKGAHRVLALARAIASRPALGLRLLVIGDGSEALWRTGVVDHVPSGEGDALRLLDDLRVIQIAGCRAVLTDDPAGLPPKMRAVLLDEHFDPIAWLAALDAAPQAA</sequence>
<dbReference type="InterPro" id="IPR001173">
    <property type="entry name" value="Glyco_trans_2-like"/>
</dbReference>
<evidence type="ECO:0000256" key="1">
    <source>
        <dbReference type="ARBA" id="ARBA00006739"/>
    </source>
</evidence>
<keyword evidence="6" id="KW-1185">Reference proteome</keyword>
<dbReference type="EMBL" id="CP036401">
    <property type="protein sequence ID" value="QBI00169.1"/>
    <property type="molecule type" value="Genomic_DNA"/>
</dbReference>
<dbReference type="InterPro" id="IPR029044">
    <property type="entry name" value="Nucleotide-diphossugar_trans"/>
</dbReference>
<keyword evidence="3" id="KW-0808">Transferase</keyword>
<accession>A0ABX5RQJ6</accession>
<protein>
    <submittedName>
        <fullName evidence="5">Glycosyltransferase</fullName>
    </submittedName>
</protein>
<proteinExistence type="inferred from homology"/>
<evidence type="ECO:0000256" key="3">
    <source>
        <dbReference type="ARBA" id="ARBA00022679"/>
    </source>
</evidence>
<dbReference type="PANTHER" id="PTHR43179">
    <property type="entry name" value="RHAMNOSYLTRANSFERASE WBBL"/>
    <property type="match status" value="1"/>
</dbReference>
<evidence type="ECO:0000313" key="6">
    <source>
        <dbReference type="Proteomes" id="UP000292307"/>
    </source>
</evidence>
<organism evidence="5 6">
    <name type="scientific">Pseudoduganella albidiflava</name>
    <dbReference type="NCBI Taxonomy" id="321983"/>
    <lineage>
        <taxon>Bacteria</taxon>
        <taxon>Pseudomonadati</taxon>
        <taxon>Pseudomonadota</taxon>
        <taxon>Betaproteobacteria</taxon>
        <taxon>Burkholderiales</taxon>
        <taxon>Oxalobacteraceae</taxon>
        <taxon>Telluria group</taxon>
        <taxon>Pseudoduganella</taxon>
    </lineage>
</organism>